<dbReference type="Gene3D" id="1.10.510.10">
    <property type="entry name" value="Transferase(Phosphotransferase) domain 1"/>
    <property type="match status" value="1"/>
</dbReference>
<dbReference type="SMART" id="SM00220">
    <property type="entry name" value="S_TKc"/>
    <property type="match status" value="1"/>
</dbReference>
<organism evidence="2 3">
    <name type="scientific">Delitschia confertaspora ATCC 74209</name>
    <dbReference type="NCBI Taxonomy" id="1513339"/>
    <lineage>
        <taxon>Eukaryota</taxon>
        <taxon>Fungi</taxon>
        <taxon>Dikarya</taxon>
        <taxon>Ascomycota</taxon>
        <taxon>Pezizomycotina</taxon>
        <taxon>Dothideomycetes</taxon>
        <taxon>Pleosporomycetidae</taxon>
        <taxon>Pleosporales</taxon>
        <taxon>Delitschiaceae</taxon>
        <taxon>Delitschia</taxon>
    </lineage>
</organism>
<dbReference type="PROSITE" id="PS50011">
    <property type="entry name" value="PROTEIN_KINASE_DOM"/>
    <property type="match status" value="1"/>
</dbReference>
<accession>A0A9P4JM38</accession>
<feature type="domain" description="Protein kinase" evidence="1">
    <location>
        <begin position="1"/>
        <end position="301"/>
    </location>
</feature>
<keyword evidence="2" id="KW-0418">Kinase</keyword>
<keyword evidence="3" id="KW-1185">Reference proteome</keyword>
<feature type="non-terminal residue" evidence="2">
    <location>
        <position position="1"/>
    </location>
</feature>
<gene>
    <name evidence="2" type="ORF">GQ43DRAFT_339806</name>
</gene>
<dbReference type="PANTHER" id="PTHR48011:SF4">
    <property type="entry name" value="MITOGEN-ACTIVATED PROTEIN KINASE KINASE KINASE 19"/>
    <property type="match status" value="1"/>
</dbReference>
<dbReference type="InterPro" id="IPR000719">
    <property type="entry name" value="Prot_kinase_dom"/>
</dbReference>
<feature type="non-terminal residue" evidence="2">
    <location>
        <position position="310"/>
    </location>
</feature>
<dbReference type="InterPro" id="IPR052751">
    <property type="entry name" value="Plant_MAPKKK"/>
</dbReference>
<dbReference type="EMBL" id="ML994104">
    <property type="protein sequence ID" value="KAF2198973.1"/>
    <property type="molecule type" value="Genomic_DNA"/>
</dbReference>
<dbReference type="GO" id="GO:0004672">
    <property type="term" value="F:protein kinase activity"/>
    <property type="evidence" value="ECO:0007669"/>
    <property type="project" value="InterPro"/>
</dbReference>
<comment type="caution">
    <text evidence="2">The sequence shown here is derived from an EMBL/GenBank/DDBJ whole genome shotgun (WGS) entry which is preliminary data.</text>
</comment>
<evidence type="ECO:0000313" key="2">
    <source>
        <dbReference type="EMBL" id="KAF2198973.1"/>
    </source>
</evidence>
<dbReference type="SUPFAM" id="SSF56112">
    <property type="entry name" value="Protein kinase-like (PK-like)"/>
    <property type="match status" value="1"/>
</dbReference>
<sequence length="310" mass="35750">IIVKKVIKVDIGFTPRELMFLQLLPRCNRVVGMLGFEMGNPDKKSCSLFFEWYPLGDIRDWRKREFVQRNNKPVPETYIWRFLIQMSQALAFIHKGLGTVIKPWRKIIHRDIKPDNILVVDNGTTYPSFRLSDFGVSKQMKRGDARESTAGTHVWQPPELPLINTPAADIWSVGAVVHFIALGRAPVDNIDEYRNRVLEKLNGDYPASYERAKSADRTQYWRVKVPRKVTSINVSPEKQYAERTKFDGGNVDPRSFNTQYSDRLNFWMHQCLTTNSRRRVTTDALLRDMVPDAEAIIHKMAGKAGLVDLD</sequence>
<protein>
    <submittedName>
        <fullName evidence="2">Kinase-like protein</fullName>
    </submittedName>
</protein>
<evidence type="ECO:0000313" key="3">
    <source>
        <dbReference type="Proteomes" id="UP000799536"/>
    </source>
</evidence>
<evidence type="ECO:0000259" key="1">
    <source>
        <dbReference type="PROSITE" id="PS50011"/>
    </source>
</evidence>
<name>A0A9P4JM38_9PLEO</name>
<dbReference type="InterPro" id="IPR011009">
    <property type="entry name" value="Kinase-like_dom_sf"/>
</dbReference>
<dbReference type="Pfam" id="PF00069">
    <property type="entry name" value="Pkinase"/>
    <property type="match status" value="1"/>
</dbReference>
<dbReference type="AlphaFoldDB" id="A0A9P4JM38"/>
<proteinExistence type="predicted"/>
<dbReference type="CDD" id="cd00180">
    <property type="entry name" value="PKc"/>
    <property type="match status" value="1"/>
</dbReference>
<dbReference type="PROSITE" id="PS00108">
    <property type="entry name" value="PROTEIN_KINASE_ST"/>
    <property type="match status" value="1"/>
</dbReference>
<dbReference type="GO" id="GO:0005524">
    <property type="term" value="F:ATP binding"/>
    <property type="evidence" value="ECO:0007669"/>
    <property type="project" value="InterPro"/>
</dbReference>
<dbReference type="Proteomes" id="UP000799536">
    <property type="component" value="Unassembled WGS sequence"/>
</dbReference>
<dbReference type="GO" id="GO:0007165">
    <property type="term" value="P:signal transduction"/>
    <property type="evidence" value="ECO:0007669"/>
    <property type="project" value="TreeGrafter"/>
</dbReference>
<dbReference type="InterPro" id="IPR008271">
    <property type="entry name" value="Ser/Thr_kinase_AS"/>
</dbReference>
<dbReference type="OrthoDB" id="310217at2759"/>
<reference evidence="2" key="1">
    <citation type="journal article" date="2020" name="Stud. Mycol.">
        <title>101 Dothideomycetes genomes: a test case for predicting lifestyles and emergence of pathogens.</title>
        <authorList>
            <person name="Haridas S."/>
            <person name="Albert R."/>
            <person name="Binder M."/>
            <person name="Bloem J."/>
            <person name="Labutti K."/>
            <person name="Salamov A."/>
            <person name="Andreopoulos B."/>
            <person name="Baker S."/>
            <person name="Barry K."/>
            <person name="Bills G."/>
            <person name="Bluhm B."/>
            <person name="Cannon C."/>
            <person name="Castanera R."/>
            <person name="Culley D."/>
            <person name="Daum C."/>
            <person name="Ezra D."/>
            <person name="Gonzalez J."/>
            <person name="Henrissat B."/>
            <person name="Kuo A."/>
            <person name="Liang C."/>
            <person name="Lipzen A."/>
            <person name="Lutzoni F."/>
            <person name="Magnuson J."/>
            <person name="Mondo S."/>
            <person name="Nolan M."/>
            <person name="Ohm R."/>
            <person name="Pangilinan J."/>
            <person name="Park H.-J."/>
            <person name="Ramirez L."/>
            <person name="Alfaro M."/>
            <person name="Sun H."/>
            <person name="Tritt A."/>
            <person name="Yoshinaga Y."/>
            <person name="Zwiers L.-H."/>
            <person name="Turgeon B."/>
            <person name="Goodwin S."/>
            <person name="Spatafora J."/>
            <person name="Crous P."/>
            <person name="Grigoriev I."/>
        </authorList>
    </citation>
    <scope>NUCLEOTIDE SEQUENCE</scope>
    <source>
        <strain evidence="2">ATCC 74209</strain>
    </source>
</reference>
<dbReference type="PANTHER" id="PTHR48011">
    <property type="entry name" value="CCR4-NOT TRANSCRIPTIONAL COMPLEX SUBUNIT CAF120-RELATED"/>
    <property type="match status" value="1"/>
</dbReference>
<keyword evidence="2" id="KW-0808">Transferase</keyword>